<reference evidence="4" key="1">
    <citation type="submission" date="2016-01" db="EMBL/GenBank/DDBJ databases">
        <authorList>
            <person name="Regsiter A."/>
            <person name="william w."/>
        </authorList>
    </citation>
    <scope>NUCLEOTIDE SEQUENCE [LARGE SCALE GENOMIC DNA]</scope>
    <source>
        <strain evidence="4">CFBP 6623</strain>
    </source>
</reference>
<dbReference type="Proteomes" id="UP000191988">
    <property type="component" value="Unassembled WGS sequence"/>
</dbReference>
<dbReference type="InterPro" id="IPR027372">
    <property type="entry name" value="Phytase-like_dom"/>
</dbReference>
<feature type="signal peptide" evidence="1">
    <location>
        <begin position="1"/>
        <end position="19"/>
    </location>
</feature>
<evidence type="ECO:0000259" key="2">
    <source>
        <dbReference type="Pfam" id="PF13449"/>
    </source>
</evidence>
<gene>
    <name evidence="3" type="ORF">AGR3A_Cc150040</name>
</gene>
<proteinExistence type="predicted"/>
<evidence type="ECO:0000256" key="1">
    <source>
        <dbReference type="SAM" id="SignalP"/>
    </source>
</evidence>
<name>A0A1S7NPV3_9HYPH</name>
<dbReference type="PANTHER" id="PTHR37957:SF1">
    <property type="entry name" value="PHYTASE-LIKE DOMAIN-CONTAINING PROTEIN"/>
    <property type="match status" value="1"/>
</dbReference>
<keyword evidence="4" id="KW-1185">Reference proteome</keyword>
<dbReference type="PANTHER" id="PTHR37957">
    <property type="entry name" value="BLR7070 PROTEIN"/>
    <property type="match status" value="1"/>
</dbReference>
<feature type="chain" id="PRO_5010537868" description="Phytase-like domain-containing protein" evidence="1">
    <location>
        <begin position="20"/>
        <end position="360"/>
    </location>
</feature>
<evidence type="ECO:0000313" key="4">
    <source>
        <dbReference type="Proteomes" id="UP000191988"/>
    </source>
</evidence>
<dbReference type="SUPFAM" id="SSF50969">
    <property type="entry name" value="YVTN repeat-like/Quinoprotein amine dehydrogenase"/>
    <property type="match status" value="1"/>
</dbReference>
<evidence type="ECO:0000313" key="3">
    <source>
        <dbReference type="EMBL" id="CUX10107.1"/>
    </source>
</evidence>
<accession>A0A1S7NPV3</accession>
<feature type="domain" description="Phytase-like" evidence="2">
    <location>
        <begin position="43"/>
        <end position="340"/>
    </location>
</feature>
<dbReference type="STRING" id="1183432.AGR3A_Cc150040"/>
<organism evidence="3 4">
    <name type="scientific">Agrobacterium tomkonis CFBP 6623</name>
    <dbReference type="NCBI Taxonomy" id="1183432"/>
    <lineage>
        <taxon>Bacteria</taxon>
        <taxon>Pseudomonadati</taxon>
        <taxon>Pseudomonadota</taxon>
        <taxon>Alphaproteobacteria</taxon>
        <taxon>Hyphomicrobiales</taxon>
        <taxon>Rhizobiaceae</taxon>
        <taxon>Rhizobium/Agrobacterium group</taxon>
        <taxon>Agrobacterium</taxon>
        <taxon>Agrobacterium tumefaciens complex</taxon>
    </lineage>
</organism>
<dbReference type="InterPro" id="IPR011044">
    <property type="entry name" value="Quino_amine_DH_bsu"/>
</dbReference>
<dbReference type="EMBL" id="FBWK01000007">
    <property type="protein sequence ID" value="CUX10107.1"/>
    <property type="molecule type" value="Genomic_DNA"/>
</dbReference>
<protein>
    <recommendedName>
        <fullName evidence="2">Phytase-like domain-containing protein</fullName>
    </recommendedName>
</protein>
<keyword evidence="1" id="KW-0732">Signal</keyword>
<dbReference type="Pfam" id="PF13449">
    <property type="entry name" value="Phytase-like"/>
    <property type="match status" value="1"/>
</dbReference>
<sequence length="360" mass="38405">MFRIATIAAFCLVALPAAAQTPPPPAFLGQIIVPSGLSINGVAFGGISDLSFDSETGRYLAISDDRVEKGPARYYELELAVTEGVVTLNIAATRELKDETGAAFALKGIDAEGIALDRKAGKLYWSSERDLKNQPAIYVSDLDGGNVKRLELPDAYLVNDAKTRGVQNNLGFEGLTLSSDRLIAATENALTQDGQKATPQAGSPARILVIDTATLKPVAEHVYVTEAISKTPTAAEPKYNDNGLSAIAAMPDGRFVTVERNFASGVGNHIRFFIADLSGAENILGKDKIEAANVRAVSKTPWFEINEGDFGLDIDNIESFAFGPVVDGKQLFFIASDDNFNPGKQFTQFAAFAIPANLGQ</sequence>
<dbReference type="AlphaFoldDB" id="A0A1S7NPV3"/>
<dbReference type="RefSeq" id="WP_046797923.1">
    <property type="nucleotide sequence ID" value="NZ_LT009723.1"/>
</dbReference>